<keyword evidence="7" id="KW-1185">Reference proteome</keyword>
<feature type="compositionally biased region" description="Polar residues" evidence="4">
    <location>
        <begin position="1142"/>
        <end position="1160"/>
    </location>
</feature>
<keyword evidence="5" id="KW-0472">Membrane</keyword>
<dbReference type="InterPro" id="IPR050745">
    <property type="entry name" value="Multifunctional_regulatory"/>
</dbReference>
<dbReference type="SUPFAM" id="SSF48403">
    <property type="entry name" value="Ankyrin repeat"/>
    <property type="match status" value="1"/>
</dbReference>
<feature type="transmembrane region" description="Helical" evidence="5">
    <location>
        <begin position="391"/>
        <end position="412"/>
    </location>
</feature>
<sequence length="1343" mass="149066">MQNRITKTCQIKKSKQADRLRDLLQLTASDSILLDACARKPHNEVKEILEALPEVNPDTIRDKYLRTPLHLACGRRDDPLVATSIAKLLICAGADVNNGVGDVDGLQPMHMAVLAGNYQCVLMLLHEGCLNDQYVGANIPASDPFRLTPLLLAKLKLDNLRHVQDTIHSDLQVEWVSESAKNEYQDLKSITQVLVSHLASSFGIPSYDTSGYYGLSDFLFLKDSEDLNDTISLITDKLSNIGMTDENIQESVNGLIEKKNLLPKVTTLLEQRNTLPYKWRHLPARKYTTNHTSARPLFKYTLTQPKLQRPQKKSQPVAIRYGSTTKKPFPHQYTVYYLCKNHQLKYNTLYILTTRRRKGKKKVSSRWSFTTPKTSNGTAMENNSSPMMVPIWAIVIIVVVVVAVLIVIFFFLSRRRRTRSSSSVQTIHQEKTNKEIKKSESLASVQTLVTQQKQRSTKLEEPCITTTPLPATPKQLQKREEETTSPRHNQKTDQAASILDESEYCNFTPEPPQEIKISLPLPPPSTSFFSDKMELDGDHAQGLYDKYLNMSTNTTSTKPSEFMSIDFESNSDPSFYTNATTNIQQKAATIKTSLYQSLKLQQKGTRTTAQSMFADDDKPKYSGDSYEYQPEKKPIQNSSTITTDSNKTIIDMRVLDLPTKPTLHHLNLTNTDSIAVDDDSPITPDLHLQEPVRAAKRVIRTASRKTKTRSMVVAAGVNDLDFLPAKEDEEAEERNTLFGGTVKEDKRANQGSVRFASFRGPRNSGEHMTITSGSMRRLVRESILFDDSSMPSMPLASSAAMASTRDTSSRKSGGVSAVDMASWWDTPKVNNSATTIVTTEDSDNAVPLFKNVSAGSNSSSTPNQYRASLSTSIFGTLSKSSGAVLSEINKEDQGSMSRHGSFRRGTLSRNTLRNLTAGANNVNRSIKGLFDHSANTSSNKIVPDDSQKMELDSEPVQLAVEEKTTMNQQERQQQQQQYNSVRQKSVRNTSRTTRPSLPSTYIPSSESSTKYALSDEECFADETTSTDQTRALAKLEPVQQPKKQVATAEPNGEVDTIRRMLQDTWISNMKESGSMFSIASETDSVATNSTQQSVSTTTSAASKLLNPRQQNQSLLTKSLLTQQVSHRASLLASKVRKESSDFVPQQGPQPSASFSSSTVRTMVPEHTEPVQVRHNAIKTNNGSNKVQESSFEDRHHNSVLNSNRFSTTSTAEPSSSARNSSADSSRGHSRKSSGGNSAATALRISSGYSVNAKTWNGRANQKRLSRPSVTLDEDVPSTPDSSHLVSPAFQSIGPSGANKRAFFSTMRKGQKNRGGIPWMADGDEDQERTPAQIERDRYLEGKF</sequence>
<evidence type="ECO:0000256" key="3">
    <source>
        <dbReference type="PROSITE-ProRule" id="PRU00023"/>
    </source>
</evidence>
<dbReference type="PANTHER" id="PTHR24189">
    <property type="entry name" value="MYOTROPHIN"/>
    <property type="match status" value="1"/>
</dbReference>
<evidence type="ECO:0000256" key="4">
    <source>
        <dbReference type="SAM" id="MobiDB-lite"/>
    </source>
</evidence>
<keyword evidence="5" id="KW-0812">Transmembrane</keyword>
<dbReference type="PROSITE" id="PS50088">
    <property type="entry name" value="ANK_REPEAT"/>
    <property type="match status" value="2"/>
</dbReference>
<feature type="compositionally biased region" description="Polar residues" evidence="4">
    <location>
        <begin position="978"/>
        <end position="988"/>
    </location>
</feature>
<feature type="compositionally biased region" description="Low complexity" evidence="4">
    <location>
        <begin position="794"/>
        <end position="803"/>
    </location>
</feature>
<accession>A0ABP9Z4A0</accession>
<feature type="region of interest" description="Disordered" evidence="4">
    <location>
        <begin position="794"/>
        <end position="813"/>
    </location>
</feature>
<keyword evidence="2 3" id="KW-0040">ANK repeat</keyword>
<feature type="region of interest" description="Disordered" evidence="4">
    <location>
        <begin position="1087"/>
        <end position="1106"/>
    </location>
</feature>
<feature type="compositionally biased region" description="Polar residues" evidence="4">
    <location>
        <begin position="1278"/>
        <end position="1293"/>
    </location>
</feature>
<evidence type="ECO:0000256" key="5">
    <source>
        <dbReference type="SAM" id="Phobius"/>
    </source>
</evidence>
<evidence type="ECO:0000256" key="1">
    <source>
        <dbReference type="ARBA" id="ARBA00022737"/>
    </source>
</evidence>
<name>A0ABP9Z4A0_9FUNG</name>
<feature type="repeat" description="ANK" evidence="3">
    <location>
        <begin position="64"/>
        <end position="97"/>
    </location>
</feature>
<feature type="region of interest" description="Disordered" evidence="4">
    <location>
        <begin position="963"/>
        <end position="1010"/>
    </location>
</feature>
<evidence type="ECO:0000256" key="2">
    <source>
        <dbReference type="ARBA" id="ARBA00023043"/>
    </source>
</evidence>
<reference evidence="6 7" key="1">
    <citation type="submission" date="2024-04" db="EMBL/GenBank/DDBJ databases">
        <title>genome sequences of Mucor flavus KT1a and Helicostylum pulchrum KT1b strains isolated from the surface of a dry-aged beef.</title>
        <authorList>
            <person name="Toyotome T."/>
            <person name="Hosono M."/>
            <person name="Torimaru M."/>
            <person name="Fukuda K."/>
            <person name="Mikami N."/>
        </authorList>
    </citation>
    <scope>NUCLEOTIDE SEQUENCE [LARGE SCALE GENOMIC DNA]</scope>
    <source>
        <strain evidence="6 7">KT1a</strain>
    </source>
</reference>
<dbReference type="Pfam" id="PF12796">
    <property type="entry name" value="Ank_2"/>
    <property type="match status" value="1"/>
</dbReference>
<dbReference type="SMART" id="SM00248">
    <property type="entry name" value="ANK"/>
    <property type="match status" value="2"/>
</dbReference>
<organism evidence="6 7">
    <name type="scientific">Mucor flavus</name>
    <dbReference type="NCBI Taxonomy" id="439312"/>
    <lineage>
        <taxon>Eukaryota</taxon>
        <taxon>Fungi</taxon>
        <taxon>Fungi incertae sedis</taxon>
        <taxon>Mucoromycota</taxon>
        <taxon>Mucoromycotina</taxon>
        <taxon>Mucoromycetes</taxon>
        <taxon>Mucorales</taxon>
        <taxon>Mucorineae</taxon>
        <taxon>Mucoraceae</taxon>
        <taxon>Mucor</taxon>
    </lineage>
</organism>
<feature type="region of interest" description="Disordered" evidence="4">
    <location>
        <begin position="1258"/>
        <end position="1331"/>
    </location>
</feature>
<feature type="compositionally biased region" description="Polar residues" evidence="4">
    <location>
        <begin position="1001"/>
        <end position="1010"/>
    </location>
</feature>
<proteinExistence type="predicted"/>
<feature type="region of interest" description="Disordered" evidence="4">
    <location>
        <begin position="1139"/>
        <end position="1239"/>
    </location>
</feature>
<dbReference type="EMBL" id="BAABUK010000019">
    <property type="protein sequence ID" value="GAA5813935.1"/>
    <property type="molecule type" value="Genomic_DNA"/>
</dbReference>
<comment type="caution">
    <text evidence="6">The sequence shown here is derived from an EMBL/GenBank/DDBJ whole genome shotgun (WGS) entry which is preliminary data.</text>
</comment>
<dbReference type="Proteomes" id="UP001473302">
    <property type="component" value="Unassembled WGS sequence"/>
</dbReference>
<dbReference type="InterPro" id="IPR036770">
    <property type="entry name" value="Ankyrin_rpt-contain_sf"/>
</dbReference>
<evidence type="ECO:0000313" key="7">
    <source>
        <dbReference type="Proteomes" id="UP001473302"/>
    </source>
</evidence>
<feature type="compositionally biased region" description="Low complexity" evidence="4">
    <location>
        <begin position="968"/>
        <end position="977"/>
    </location>
</feature>
<keyword evidence="5" id="KW-1133">Transmembrane helix</keyword>
<dbReference type="InterPro" id="IPR002110">
    <property type="entry name" value="Ankyrin_rpt"/>
</dbReference>
<feature type="compositionally biased region" description="Low complexity" evidence="4">
    <location>
        <begin position="989"/>
        <end position="1000"/>
    </location>
</feature>
<keyword evidence="1" id="KW-0677">Repeat</keyword>
<dbReference type="PROSITE" id="PS50297">
    <property type="entry name" value="ANK_REP_REGION"/>
    <property type="match status" value="1"/>
</dbReference>
<feature type="compositionally biased region" description="Low complexity" evidence="4">
    <location>
        <begin position="1206"/>
        <end position="1224"/>
    </location>
</feature>
<dbReference type="Gene3D" id="1.25.40.20">
    <property type="entry name" value="Ankyrin repeat-containing domain"/>
    <property type="match status" value="1"/>
</dbReference>
<protein>
    <submittedName>
        <fullName evidence="6">Uncharacterized protein</fullName>
    </submittedName>
</protein>
<evidence type="ECO:0000313" key="6">
    <source>
        <dbReference type="EMBL" id="GAA5813935.1"/>
    </source>
</evidence>
<gene>
    <name evidence="6" type="ORF">MFLAVUS_007425</name>
</gene>
<feature type="compositionally biased region" description="Polar residues" evidence="4">
    <location>
        <begin position="1177"/>
        <end position="1189"/>
    </location>
</feature>
<feature type="region of interest" description="Disordered" evidence="4">
    <location>
        <begin position="451"/>
        <end position="499"/>
    </location>
</feature>
<feature type="compositionally biased region" description="Low complexity" evidence="4">
    <location>
        <begin position="1087"/>
        <end position="1102"/>
    </location>
</feature>
<feature type="region of interest" description="Disordered" evidence="4">
    <location>
        <begin position="612"/>
        <end position="641"/>
    </location>
</feature>
<feature type="repeat" description="ANK" evidence="3">
    <location>
        <begin position="104"/>
        <end position="128"/>
    </location>
</feature>